<dbReference type="InterPro" id="IPR001509">
    <property type="entry name" value="Epimerase_deHydtase"/>
</dbReference>
<organism evidence="5 6">
    <name type="scientific">Mikania micrantha</name>
    <name type="common">bitter vine</name>
    <dbReference type="NCBI Taxonomy" id="192012"/>
    <lineage>
        <taxon>Eukaryota</taxon>
        <taxon>Viridiplantae</taxon>
        <taxon>Streptophyta</taxon>
        <taxon>Embryophyta</taxon>
        <taxon>Tracheophyta</taxon>
        <taxon>Spermatophyta</taxon>
        <taxon>Magnoliopsida</taxon>
        <taxon>eudicotyledons</taxon>
        <taxon>Gunneridae</taxon>
        <taxon>Pentapetalae</taxon>
        <taxon>asterids</taxon>
        <taxon>campanulids</taxon>
        <taxon>Asterales</taxon>
        <taxon>Asteraceae</taxon>
        <taxon>Asteroideae</taxon>
        <taxon>Heliantheae alliance</taxon>
        <taxon>Eupatorieae</taxon>
        <taxon>Mikania</taxon>
    </lineage>
</organism>
<keyword evidence="3" id="KW-0413">Isomerase</keyword>
<dbReference type="OrthoDB" id="5824at2759"/>
<evidence type="ECO:0000259" key="4">
    <source>
        <dbReference type="Pfam" id="PF01370"/>
    </source>
</evidence>
<dbReference type="Pfam" id="PF01370">
    <property type="entry name" value="Epimerase"/>
    <property type="match status" value="1"/>
</dbReference>
<reference evidence="5 6" key="1">
    <citation type="submission" date="2019-05" db="EMBL/GenBank/DDBJ databases">
        <title>Mikania micrantha, genome provides insights into the molecular mechanism of rapid growth.</title>
        <authorList>
            <person name="Liu B."/>
        </authorList>
    </citation>
    <scope>NUCLEOTIDE SEQUENCE [LARGE SCALE GENOMIC DNA]</scope>
    <source>
        <strain evidence="5">NLD-2019</strain>
        <tissue evidence="5">Leaf</tissue>
    </source>
</reference>
<keyword evidence="2" id="KW-0520">NAD</keyword>
<protein>
    <recommendedName>
        <fullName evidence="4">NAD-dependent epimerase/dehydratase domain-containing protein</fullName>
    </recommendedName>
</protein>
<dbReference type="PANTHER" id="PTHR43574">
    <property type="entry name" value="EPIMERASE-RELATED"/>
    <property type="match status" value="1"/>
</dbReference>
<dbReference type="Gene3D" id="3.40.50.720">
    <property type="entry name" value="NAD(P)-binding Rossmann-like Domain"/>
    <property type="match status" value="1"/>
</dbReference>
<dbReference type="EMBL" id="SZYD01001225">
    <property type="protein sequence ID" value="KAD0962275.1"/>
    <property type="molecule type" value="Genomic_DNA"/>
</dbReference>
<comment type="caution">
    <text evidence="5">The sequence shown here is derived from an EMBL/GenBank/DDBJ whole genome shotgun (WGS) entry which is preliminary data.</text>
</comment>
<dbReference type="Proteomes" id="UP000326396">
    <property type="component" value="Unassembled WGS sequence"/>
</dbReference>
<name>A0A5N6LES1_9ASTR</name>
<evidence type="ECO:0000256" key="3">
    <source>
        <dbReference type="ARBA" id="ARBA00023235"/>
    </source>
</evidence>
<dbReference type="AlphaFoldDB" id="A0A5N6LES1"/>
<feature type="domain" description="NAD-dependent epimerase/dehydratase" evidence="4">
    <location>
        <begin position="151"/>
        <end position="267"/>
    </location>
</feature>
<comment type="similarity">
    <text evidence="1">Belongs to the NAD(P)-dependent epimerase/dehydratase family.</text>
</comment>
<dbReference type="SUPFAM" id="SSF51735">
    <property type="entry name" value="NAD(P)-binding Rossmann-fold domains"/>
    <property type="match status" value="1"/>
</dbReference>
<evidence type="ECO:0000313" key="6">
    <source>
        <dbReference type="Proteomes" id="UP000326396"/>
    </source>
</evidence>
<sequence length="363" mass="40502">MSAPETFRYRLDPGPRNWPIGRPSRFRFCPAVSFDLRRFANRNNQGIEAQNRMFILGMGYVGKFVGQDLINQGWAVSGTCTSVDKKEKLKKLGFDVYLFDANDPEPQVLSILNQHTHLLVTVPPCKDIGDPMLQHSELLRKKLNNDCLQWLCYLSTTGVYGDYGGAWVDENCLPKPSSELAKLRLAAEEGWLSLGHEIGLAAHIFRLGGIYGPGRSAIDTILKPKPLSHAQKARSLKNFTSRVHVADICNALNECIRKPSSGKIYNIVDDDPAPRTEVFSFAHKLINEKWPSQNEKIAAGDSSTERGNLNGEKRVVNARMKKELGVRLIHPSYRSGLESICDHIHDSSSANSCDEYPCGYISS</sequence>
<evidence type="ECO:0000313" key="5">
    <source>
        <dbReference type="EMBL" id="KAD0962275.1"/>
    </source>
</evidence>
<evidence type="ECO:0000256" key="2">
    <source>
        <dbReference type="ARBA" id="ARBA00023027"/>
    </source>
</evidence>
<proteinExistence type="inferred from homology"/>
<gene>
    <name evidence="5" type="ORF">E3N88_43501</name>
</gene>
<dbReference type="GO" id="GO:0016853">
    <property type="term" value="F:isomerase activity"/>
    <property type="evidence" value="ECO:0007669"/>
    <property type="project" value="UniProtKB-KW"/>
</dbReference>
<keyword evidence="6" id="KW-1185">Reference proteome</keyword>
<accession>A0A5N6LES1</accession>
<evidence type="ECO:0000256" key="1">
    <source>
        <dbReference type="ARBA" id="ARBA00007637"/>
    </source>
</evidence>
<dbReference type="InterPro" id="IPR036291">
    <property type="entry name" value="NAD(P)-bd_dom_sf"/>
</dbReference>
<dbReference type="CDD" id="cd05266">
    <property type="entry name" value="SDR_a4"/>
    <property type="match status" value="1"/>
</dbReference>